<dbReference type="InterPro" id="IPR012295">
    <property type="entry name" value="TBP_dom_sf"/>
</dbReference>
<keyword evidence="2" id="KW-0238">DNA-binding</keyword>
<dbReference type="PANTHER" id="PTHR10126">
    <property type="entry name" value="TATA-BOX BINDING PROTEIN"/>
    <property type="match status" value="1"/>
</dbReference>
<reference evidence="4" key="1">
    <citation type="journal article" date="2020" name="Stud. Mycol.">
        <title>101 Dothideomycetes genomes: a test case for predicting lifestyles and emergence of pathogens.</title>
        <authorList>
            <person name="Haridas S."/>
            <person name="Albert R."/>
            <person name="Binder M."/>
            <person name="Bloem J."/>
            <person name="Labutti K."/>
            <person name="Salamov A."/>
            <person name="Andreopoulos B."/>
            <person name="Baker S."/>
            <person name="Barry K."/>
            <person name="Bills G."/>
            <person name="Bluhm B."/>
            <person name="Cannon C."/>
            <person name="Castanera R."/>
            <person name="Culley D."/>
            <person name="Daum C."/>
            <person name="Ezra D."/>
            <person name="Gonzalez J."/>
            <person name="Henrissat B."/>
            <person name="Kuo A."/>
            <person name="Liang C."/>
            <person name="Lipzen A."/>
            <person name="Lutzoni F."/>
            <person name="Magnuson J."/>
            <person name="Mondo S."/>
            <person name="Nolan M."/>
            <person name="Ohm R."/>
            <person name="Pangilinan J."/>
            <person name="Park H.-J."/>
            <person name="Ramirez L."/>
            <person name="Alfaro M."/>
            <person name="Sun H."/>
            <person name="Tritt A."/>
            <person name="Yoshinaga Y."/>
            <person name="Zwiers L.-H."/>
            <person name="Turgeon B."/>
            <person name="Goodwin S."/>
            <person name="Spatafora J."/>
            <person name="Crous P."/>
            <person name="Grigoriev I."/>
        </authorList>
    </citation>
    <scope>NUCLEOTIDE SEQUENCE</scope>
    <source>
        <strain evidence="4">CBS 480.64</strain>
    </source>
</reference>
<dbReference type="GO" id="GO:0006352">
    <property type="term" value="P:DNA-templated transcription initiation"/>
    <property type="evidence" value="ECO:0007669"/>
    <property type="project" value="InterPro"/>
</dbReference>
<name>A0A6A7C876_9PEZI</name>
<keyword evidence="5" id="KW-1185">Reference proteome</keyword>
<evidence type="ECO:0000256" key="3">
    <source>
        <dbReference type="ARBA" id="ARBA00023163"/>
    </source>
</evidence>
<dbReference type="Pfam" id="PF00352">
    <property type="entry name" value="TBP"/>
    <property type="match status" value="2"/>
</dbReference>
<evidence type="ECO:0000313" key="5">
    <source>
        <dbReference type="Proteomes" id="UP000799421"/>
    </source>
</evidence>
<feature type="non-terminal residue" evidence="4">
    <location>
        <position position="1"/>
    </location>
</feature>
<proteinExistence type="inferred from homology"/>
<dbReference type="GO" id="GO:0003677">
    <property type="term" value="F:DNA binding"/>
    <property type="evidence" value="ECO:0007669"/>
    <property type="project" value="UniProtKB-KW"/>
</dbReference>
<protein>
    <submittedName>
        <fullName evidence="4">Putative TATA-box binding protein</fullName>
    </submittedName>
</protein>
<comment type="similarity">
    <text evidence="1">Belongs to the TBP family.</text>
</comment>
<gene>
    <name evidence="4" type="ORF">K470DRAFT_210536</name>
</gene>
<dbReference type="Gene3D" id="3.30.310.10">
    <property type="entry name" value="TATA-Binding Protein"/>
    <property type="match status" value="2"/>
</dbReference>
<dbReference type="PRINTS" id="PR00686">
    <property type="entry name" value="TIFACTORIID"/>
</dbReference>
<evidence type="ECO:0000313" key="4">
    <source>
        <dbReference type="EMBL" id="KAF2863640.1"/>
    </source>
</evidence>
<sequence length="183" mass="21132">LTPTRNIVSTANLDCHLDLRHVALNAINTEYSPKRSPGLTMRFRVPRVTGVYFSTGRLIIFGAKSLRENKLAARKFGRVIQKLGYYPRLKEMRIRNIVATFRMGRKIDCVALAKSEHWEKCFYEPERFPALEYGYGEVDERGKPEVTVRVFESGRVTIMGVGSEEKLVEVFEKMKILLEGFRR</sequence>
<dbReference type="AlphaFoldDB" id="A0A6A7C876"/>
<keyword evidence="3" id="KW-0804">Transcription</keyword>
<evidence type="ECO:0000256" key="2">
    <source>
        <dbReference type="ARBA" id="ARBA00023125"/>
    </source>
</evidence>
<dbReference type="OrthoDB" id="2127950at2759"/>
<organism evidence="4 5">
    <name type="scientific">Piedraia hortae CBS 480.64</name>
    <dbReference type="NCBI Taxonomy" id="1314780"/>
    <lineage>
        <taxon>Eukaryota</taxon>
        <taxon>Fungi</taxon>
        <taxon>Dikarya</taxon>
        <taxon>Ascomycota</taxon>
        <taxon>Pezizomycotina</taxon>
        <taxon>Dothideomycetes</taxon>
        <taxon>Dothideomycetidae</taxon>
        <taxon>Capnodiales</taxon>
        <taxon>Piedraiaceae</taxon>
        <taxon>Piedraia</taxon>
    </lineage>
</organism>
<dbReference type="EMBL" id="MU005960">
    <property type="protein sequence ID" value="KAF2863640.1"/>
    <property type="molecule type" value="Genomic_DNA"/>
</dbReference>
<dbReference type="Proteomes" id="UP000799421">
    <property type="component" value="Unassembled WGS sequence"/>
</dbReference>
<dbReference type="InterPro" id="IPR000814">
    <property type="entry name" value="TBP"/>
</dbReference>
<evidence type="ECO:0000256" key="1">
    <source>
        <dbReference type="ARBA" id="ARBA00005560"/>
    </source>
</evidence>
<accession>A0A6A7C876</accession>
<dbReference type="SUPFAM" id="SSF55945">
    <property type="entry name" value="TATA-box binding protein-like"/>
    <property type="match status" value="2"/>
</dbReference>
<dbReference type="CDD" id="cd00652">
    <property type="entry name" value="TBP_TLF"/>
    <property type="match status" value="1"/>
</dbReference>